<evidence type="ECO:0000313" key="3">
    <source>
        <dbReference type="EMBL" id="KIY62290.1"/>
    </source>
</evidence>
<dbReference type="OrthoDB" id="74764at2759"/>
<proteinExistence type="predicted"/>
<dbReference type="Proteomes" id="UP000054007">
    <property type="component" value="Unassembled WGS sequence"/>
</dbReference>
<name>A0A0D7AWD1_9AGAR</name>
<sequence>MFNLKIFVAAALFAGSANAWFRLPCTLPLVHERVDPIVNPGITSQHTHTVHGGSNFGMNSTYDTLRASDCTSCRVAEDLSNYWFPKLYFQDPKTKKFEAVPNGGLLIYYLSRGDEDSSNGGPGLKAFPKDFRMISGSPQARSSKSVTAGSQEDLAQRAVQWACLRYSSGNSGYEGVGGFPTTNCESGFQSRLHFPSCWDGVNTDSANHKSHVAFLSGLDNGKCPDTHPIGLVHLFYEVTWDVDSFADRWNESDGWPFVLATGDATGYSWHGDFQNGWDVDVQQKAIDLCNNPNDDTINGVLEACKHVTVLDAAVANNCKIPAVVDEDVDGPMDSLPGCNPLQAGPGDATLYTDANCPK</sequence>
<accession>A0A0D7AWD1</accession>
<dbReference type="EMBL" id="KN880801">
    <property type="protein sequence ID" value="KIY62290.1"/>
    <property type="molecule type" value="Genomic_DNA"/>
</dbReference>
<dbReference type="AlphaFoldDB" id="A0A0D7AWD1"/>
<evidence type="ECO:0000256" key="1">
    <source>
        <dbReference type="SAM" id="SignalP"/>
    </source>
</evidence>
<dbReference type="InterPro" id="IPR018535">
    <property type="entry name" value="DUF1996"/>
</dbReference>
<evidence type="ECO:0000259" key="2">
    <source>
        <dbReference type="Pfam" id="PF09362"/>
    </source>
</evidence>
<protein>
    <recommendedName>
        <fullName evidence="2">DUF1996 domain-containing protein</fullName>
    </recommendedName>
</protein>
<organism evidence="3 4">
    <name type="scientific">Cylindrobasidium torrendii FP15055 ss-10</name>
    <dbReference type="NCBI Taxonomy" id="1314674"/>
    <lineage>
        <taxon>Eukaryota</taxon>
        <taxon>Fungi</taxon>
        <taxon>Dikarya</taxon>
        <taxon>Basidiomycota</taxon>
        <taxon>Agaricomycotina</taxon>
        <taxon>Agaricomycetes</taxon>
        <taxon>Agaricomycetidae</taxon>
        <taxon>Agaricales</taxon>
        <taxon>Marasmiineae</taxon>
        <taxon>Physalacriaceae</taxon>
        <taxon>Cylindrobasidium</taxon>
    </lineage>
</organism>
<dbReference type="STRING" id="1314674.A0A0D7AWD1"/>
<dbReference type="PANTHER" id="PTHR43662">
    <property type="match status" value="1"/>
</dbReference>
<evidence type="ECO:0000313" key="4">
    <source>
        <dbReference type="Proteomes" id="UP000054007"/>
    </source>
</evidence>
<keyword evidence="1" id="KW-0732">Signal</keyword>
<feature type="chain" id="PRO_5002316478" description="DUF1996 domain-containing protein" evidence="1">
    <location>
        <begin position="20"/>
        <end position="358"/>
    </location>
</feature>
<dbReference type="PANTHER" id="PTHR43662:SF3">
    <property type="entry name" value="DOMAIN PROTEIN, PUTATIVE (AFU_ORTHOLOGUE AFUA_6G11970)-RELATED"/>
    <property type="match status" value="1"/>
</dbReference>
<keyword evidence="4" id="KW-1185">Reference proteome</keyword>
<feature type="domain" description="DUF1996" evidence="2">
    <location>
        <begin position="35"/>
        <end position="277"/>
    </location>
</feature>
<gene>
    <name evidence="3" type="ORF">CYLTODRAFT_494741</name>
</gene>
<dbReference type="Pfam" id="PF09362">
    <property type="entry name" value="DUF1996"/>
    <property type="match status" value="1"/>
</dbReference>
<reference evidence="3 4" key="1">
    <citation type="journal article" date="2015" name="Fungal Genet. Biol.">
        <title>Evolution of novel wood decay mechanisms in Agaricales revealed by the genome sequences of Fistulina hepatica and Cylindrobasidium torrendii.</title>
        <authorList>
            <person name="Floudas D."/>
            <person name="Held B.W."/>
            <person name="Riley R."/>
            <person name="Nagy L.G."/>
            <person name="Koehler G."/>
            <person name="Ransdell A.S."/>
            <person name="Younus H."/>
            <person name="Chow J."/>
            <person name="Chiniquy J."/>
            <person name="Lipzen A."/>
            <person name="Tritt A."/>
            <person name="Sun H."/>
            <person name="Haridas S."/>
            <person name="LaButti K."/>
            <person name="Ohm R.A."/>
            <person name="Kues U."/>
            <person name="Blanchette R.A."/>
            <person name="Grigoriev I.V."/>
            <person name="Minto R.E."/>
            <person name="Hibbett D.S."/>
        </authorList>
    </citation>
    <scope>NUCLEOTIDE SEQUENCE [LARGE SCALE GENOMIC DNA]</scope>
    <source>
        <strain evidence="3 4">FP15055 ss-10</strain>
    </source>
</reference>
<feature type="signal peptide" evidence="1">
    <location>
        <begin position="1"/>
        <end position="19"/>
    </location>
</feature>